<dbReference type="Ensembl" id="ENSLBET00000000839.1">
    <property type="protein sequence ID" value="ENSLBEP00000000774.1"/>
    <property type="gene ID" value="ENSLBEG00000000641.1"/>
</dbReference>
<evidence type="ECO:0000256" key="5">
    <source>
        <dbReference type="ARBA" id="ARBA00023157"/>
    </source>
</evidence>
<dbReference type="Gene3D" id="2.40.10.10">
    <property type="entry name" value="Trypsin-like serine proteases"/>
    <property type="match status" value="1"/>
</dbReference>
<evidence type="ECO:0000259" key="9">
    <source>
        <dbReference type="PROSITE" id="PS50240"/>
    </source>
</evidence>
<dbReference type="InterPro" id="IPR050127">
    <property type="entry name" value="Serine_Proteases_S1"/>
</dbReference>
<dbReference type="InterPro" id="IPR033116">
    <property type="entry name" value="TRYPSIN_SER"/>
</dbReference>
<dbReference type="Pfam" id="PF00089">
    <property type="entry name" value="Trypsin"/>
    <property type="match status" value="1"/>
</dbReference>
<feature type="domain" description="Peptidase S1" evidence="9">
    <location>
        <begin position="1"/>
        <end position="106"/>
    </location>
</feature>
<dbReference type="PANTHER" id="PTHR24264">
    <property type="entry name" value="TRYPSIN-RELATED"/>
    <property type="match status" value="1"/>
</dbReference>
<evidence type="ECO:0000256" key="2">
    <source>
        <dbReference type="ARBA" id="ARBA00022670"/>
    </source>
</evidence>
<evidence type="ECO:0000313" key="11">
    <source>
        <dbReference type="Proteomes" id="UP000261660"/>
    </source>
</evidence>
<dbReference type="Ensembl" id="ENSLBET00000002469.1">
    <property type="protein sequence ID" value="ENSLBEP00000002336.1"/>
    <property type="gene ID" value="ENSLBEG00000001842.1"/>
</dbReference>
<dbReference type="GO" id="GO:0005615">
    <property type="term" value="C:extracellular space"/>
    <property type="evidence" value="ECO:0007669"/>
    <property type="project" value="TreeGrafter"/>
</dbReference>
<comment type="subcellular location">
    <subcellularLocation>
        <location evidence="1">Secreted</location>
        <location evidence="1">Extracellular space</location>
    </subcellularLocation>
</comment>
<dbReference type="CDD" id="cd00190">
    <property type="entry name" value="Tryp_SPc"/>
    <property type="match status" value="1"/>
</dbReference>
<dbReference type="Proteomes" id="UP000261660">
    <property type="component" value="Unplaced"/>
</dbReference>
<dbReference type="SUPFAM" id="SSF50494">
    <property type="entry name" value="Trypsin-like serine proteases"/>
    <property type="match status" value="1"/>
</dbReference>
<reference evidence="10" key="1">
    <citation type="submission" date="2025-05" db="UniProtKB">
        <authorList>
            <consortium name="Ensembl"/>
        </authorList>
    </citation>
    <scope>IDENTIFICATION</scope>
</reference>
<protein>
    <recommendedName>
        <fullName evidence="8">trypsin</fullName>
        <ecNumber evidence="8">3.4.21.4</ecNumber>
    </recommendedName>
</protein>
<dbReference type="PROSITE" id="PS00135">
    <property type="entry name" value="TRYPSIN_SER"/>
    <property type="match status" value="1"/>
</dbReference>
<keyword evidence="5" id="KW-1015">Disulfide bond</keyword>
<dbReference type="GO" id="GO:0004252">
    <property type="term" value="F:serine-type endopeptidase activity"/>
    <property type="evidence" value="ECO:0007669"/>
    <property type="project" value="UniProtKB-EC"/>
</dbReference>
<organism evidence="10 11">
    <name type="scientific">Labrus bergylta</name>
    <name type="common">ballan wrasse</name>
    <dbReference type="NCBI Taxonomy" id="56723"/>
    <lineage>
        <taxon>Eukaryota</taxon>
        <taxon>Metazoa</taxon>
        <taxon>Chordata</taxon>
        <taxon>Craniata</taxon>
        <taxon>Vertebrata</taxon>
        <taxon>Euteleostomi</taxon>
        <taxon>Actinopterygii</taxon>
        <taxon>Neopterygii</taxon>
        <taxon>Teleostei</taxon>
        <taxon>Neoteleostei</taxon>
        <taxon>Acanthomorphata</taxon>
        <taxon>Eupercaria</taxon>
        <taxon>Labriformes</taxon>
        <taxon>Labridae</taxon>
        <taxon>Labrus</taxon>
    </lineage>
</organism>
<dbReference type="STRING" id="56723.ENSLBEP00000000774"/>
<dbReference type="InterPro" id="IPR043504">
    <property type="entry name" value="Peptidase_S1_PA_chymotrypsin"/>
</dbReference>
<evidence type="ECO:0000256" key="7">
    <source>
        <dbReference type="ARBA" id="ARBA00036320"/>
    </source>
</evidence>
<dbReference type="Ensembl" id="ENSLBET00000015766.1">
    <property type="protein sequence ID" value="ENSLBEP00000014858.1"/>
    <property type="gene ID" value="ENSLBEG00000011601.1"/>
</dbReference>
<proteinExistence type="inferred from homology"/>
<evidence type="ECO:0000313" key="10">
    <source>
        <dbReference type="Ensembl" id="ENSLBEP00000000947.1"/>
    </source>
</evidence>
<keyword evidence="3" id="KW-0378">Hydrolase</keyword>
<accession>A0A3Q3E1I5</accession>
<keyword evidence="4" id="KW-0720">Serine protease</keyword>
<dbReference type="FunFam" id="2.40.10.10:FF:000002">
    <property type="entry name" value="Transmembrane protease serine"/>
    <property type="match status" value="1"/>
</dbReference>
<sequence>MLYVSDSEYSRILLHAWVPLLPAWRCKKKYGDRFTGRMLCAGSLSERHRVDSCQGDSGGPLVCQGEGGRWVLTGVISWGHGCGNPSFPGVYTRVSRFLRWIDKIINKPYKS</sequence>
<evidence type="ECO:0000256" key="8">
    <source>
        <dbReference type="ARBA" id="ARBA00038868"/>
    </source>
</evidence>
<dbReference type="InterPro" id="IPR009003">
    <property type="entry name" value="Peptidase_S1_PA"/>
</dbReference>
<evidence type="ECO:0000256" key="6">
    <source>
        <dbReference type="ARBA" id="ARBA00024195"/>
    </source>
</evidence>
<evidence type="ECO:0000256" key="1">
    <source>
        <dbReference type="ARBA" id="ARBA00004239"/>
    </source>
</evidence>
<dbReference type="SMART" id="SM00020">
    <property type="entry name" value="Tryp_SPc"/>
    <property type="match status" value="1"/>
</dbReference>
<dbReference type="AlphaFoldDB" id="A0A3Q3E1I5"/>
<keyword evidence="11" id="KW-1185">Reference proteome</keyword>
<dbReference type="InterPro" id="IPR001254">
    <property type="entry name" value="Trypsin_dom"/>
</dbReference>
<dbReference type="GeneTree" id="ENSGT00940000164412"/>
<name>A0A3Q3E1I5_9LABR</name>
<dbReference type="PROSITE" id="PS50240">
    <property type="entry name" value="TRYPSIN_DOM"/>
    <property type="match status" value="1"/>
</dbReference>
<comment type="catalytic activity">
    <reaction evidence="7">
        <text>Preferential cleavage: Arg-|-Xaa, Lys-|-Xaa.</text>
        <dbReference type="EC" id="3.4.21.4"/>
    </reaction>
</comment>
<keyword evidence="2" id="KW-0645">Protease</keyword>
<dbReference type="Ensembl" id="ENSLBET00000001017.1">
    <property type="protein sequence ID" value="ENSLBEP00000000947.1"/>
    <property type="gene ID" value="ENSLBEG00000000762.1"/>
</dbReference>
<dbReference type="EC" id="3.4.21.4" evidence="8"/>
<dbReference type="GO" id="GO:0006508">
    <property type="term" value="P:proteolysis"/>
    <property type="evidence" value="ECO:0007669"/>
    <property type="project" value="UniProtKB-KW"/>
</dbReference>
<comment type="similarity">
    <text evidence="6">Belongs to the peptidase S1 family. CLIP subfamily.</text>
</comment>
<dbReference type="PANTHER" id="PTHR24264:SF54">
    <property type="entry name" value="PEPTIDASE S1 DOMAIN-CONTAINING PROTEIN"/>
    <property type="match status" value="1"/>
</dbReference>
<evidence type="ECO:0000256" key="3">
    <source>
        <dbReference type="ARBA" id="ARBA00022801"/>
    </source>
</evidence>
<evidence type="ECO:0000256" key="4">
    <source>
        <dbReference type="ARBA" id="ARBA00022825"/>
    </source>
</evidence>